<dbReference type="Gene3D" id="3.90.120.10">
    <property type="entry name" value="DNA Methylase, subunit A, domain 2"/>
    <property type="match status" value="1"/>
</dbReference>
<keyword evidence="2 5" id="KW-0808">Transferase</keyword>
<dbReference type="PRINTS" id="PR00105">
    <property type="entry name" value="C5METTRFRASE"/>
</dbReference>
<keyword evidence="3 5" id="KW-0949">S-adenosyl-L-methionine</keyword>
<evidence type="ECO:0000313" key="8">
    <source>
        <dbReference type="EMBL" id="MFL2102023.1"/>
    </source>
</evidence>
<evidence type="ECO:0000256" key="7">
    <source>
        <dbReference type="RuleBase" id="RU000417"/>
    </source>
</evidence>
<dbReference type="NCBIfam" id="TIGR00675">
    <property type="entry name" value="dcm"/>
    <property type="match status" value="1"/>
</dbReference>
<protein>
    <recommendedName>
        <fullName evidence="7">Cytosine-specific methyltransferase</fullName>
        <ecNumber evidence="7">2.1.1.37</ecNumber>
    </recommendedName>
</protein>
<dbReference type="PROSITE" id="PS00094">
    <property type="entry name" value="C5_MTASE_1"/>
    <property type="match status" value="1"/>
</dbReference>
<organism evidence="8 9">
    <name type="scientific">Marinilactibacillus psychrotolerans</name>
    <dbReference type="NCBI Taxonomy" id="191770"/>
    <lineage>
        <taxon>Bacteria</taxon>
        <taxon>Bacillati</taxon>
        <taxon>Bacillota</taxon>
        <taxon>Bacilli</taxon>
        <taxon>Lactobacillales</taxon>
        <taxon>Carnobacteriaceae</taxon>
        <taxon>Marinilactibacillus</taxon>
    </lineage>
</organism>
<evidence type="ECO:0000256" key="5">
    <source>
        <dbReference type="PROSITE-ProRule" id="PRU01016"/>
    </source>
</evidence>
<sequence>MLNVVETFSGIGAQAKALSKANIEHRVSATVEWEIGALYAYDIIHNGKQHLEDYRHHTKESLVSEVSKYNLSNNGKDVASYQSIVNMPILQLKAILHSIERNNNLVDINQVKASSLENDVDVLTYSFPCQDLSVSSHWWKNNTGIDRDSGNRSSLLWEIERILIDFQKQSKPLPKFLLMENVTAILSKRHIANFNIWRKFLEELGYFNQTYTLNSKNFGIPQGRQRTYMISVFVGKNKQKAADIDQFFFDNNLENYAIDESHMETLDNYLKLNYNNEIYKKEAIEATPNFTPSREKILKNNIVLATDNIVDKGIIARTITTKQDRNPNSGIIRYSQNLELVSGRKYRNITPREAFLLMGFDENDYNQLISYNIQTAENRTLLSPSKLLKLAGNSIVVNVLVEIFKQIDEINNTFLSEKTLNEKVELTTG</sequence>
<evidence type="ECO:0000313" key="9">
    <source>
        <dbReference type="Proteomes" id="UP001625374"/>
    </source>
</evidence>
<dbReference type="PANTHER" id="PTHR46098">
    <property type="entry name" value="TRNA (CYTOSINE(38)-C(5))-METHYLTRANSFERASE"/>
    <property type="match status" value="1"/>
</dbReference>
<evidence type="ECO:0000256" key="6">
    <source>
        <dbReference type="RuleBase" id="RU000416"/>
    </source>
</evidence>
<dbReference type="EC" id="2.1.1.37" evidence="7"/>
<dbReference type="EMBL" id="JBGQQK010000003">
    <property type="protein sequence ID" value="MFL2102023.1"/>
    <property type="molecule type" value="Genomic_DNA"/>
</dbReference>
<comment type="catalytic activity">
    <reaction evidence="7">
        <text>a 2'-deoxycytidine in DNA + S-adenosyl-L-methionine = a 5-methyl-2'-deoxycytidine in DNA + S-adenosyl-L-homocysteine + H(+)</text>
        <dbReference type="Rhea" id="RHEA:13681"/>
        <dbReference type="Rhea" id="RHEA-COMP:11369"/>
        <dbReference type="Rhea" id="RHEA-COMP:11370"/>
        <dbReference type="ChEBI" id="CHEBI:15378"/>
        <dbReference type="ChEBI" id="CHEBI:57856"/>
        <dbReference type="ChEBI" id="CHEBI:59789"/>
        <dbReference type="ChEBI" id="CHEBI:85452"/>
        <dbReference type="ChEBI" id="CHEBI:85454"/>
        <dbReference type="EC" id="2.1.1.37"/>
    </reaction>
</comment>
<dbReference type="PROSITE" id="PS51679">
    <property type="entry name" value="SAM_MT_C5"/>
    <property type="match status" value="1"/>
</dbReference>
<name>A0ABW8UGG7_9LACT</name>
<evidence type="ECO:0000256" key="1">
    <source>
        <dbReference type="ARBA" id="ARBA00022603"/>
    </source>
</evidence>
<dbReference type="Proteomes" id="UP001625374">
    <property type="component" value="Unassembled WGS sequence"/>
</dbReference>
<dbReference type="GO" id="GO:0003886">
    <property type="term" value="F:DNA (cytosine-5-)-methyltransferase activity"/>
    <property type="evidence" value="ECO:0007669"/>
    <property type="project" value="UniProtKB-EC"/>
</dbReference>
<comment type="similarity">
    <text evidence="5 6">Belongs to the class I-like SAM-binding methyltransferase superfamily. C5-methyltransferase family.</text>
</comment>
<dbReference type="Gene3D" id="3.40.50.150">
    <property type="entry name" value="Vaccinia Virus protein VP39"/>
    <property type="match status" value="1"/>
</dbReference>
<dbReference type="InterPro" id="IPR050750">
    <property type="entry name" value="C5-MTase"/>
</dbReference>
<evidence type="ECO:0000256" key="4">
    <source>
        <dbReference type="ARBA" id="ARBA00022747"/>
    </source>
</evidence>
<keyword evidence="4" id="KW-0680">Restriction system</keyword>
<dbReference type="PANTHER" id="PTHR46098:SF1">
    <property type="entry name" value="TRNA (CYTOSINE(38)-C(5))-METHYLTRANSFERASE"/>
    <property type="match status" value="1"/>
</dbReference>
<evidence type="ECO:0000256" key="3">
    <source>
        <dbReference type="ARBA" id="ARBA00022691"/>
    </source>
</evidence>
<reference evidence="8 9" key="1">
    <citation type="submission" date="2024-08" db="EMBL/GenBank/DDBJ databases">
        <authorList>
            <person name="Arias E."/>
        </authorList>
    </citation>
    <scope>NUCLEOTIDE SEQUENCE [LARGE SCALE GENOMIC DNA]</scope>
    <source>
        <strain evidence="8 9">FAM 24106</strain>
    </source>
</reference>
<dbReference type="InterPro" id="IPR031303">
    <property type="entry name" value="C5_meth_CS"/>
</dbReference>
<keyword evidence="9" id="KW-1185">Reference proteome</keyword>
<dbReference type="SUPFAM" id="SSF53335">
    <property type="entry name" value="S-adenosyl-L-methionine-dependent methyltransferases"/>
    <property type="match status" value="1"/>
</dbReference>
<dbReference type="Pfam" id="PF00145">
    <property type="entry name" value="DNA_methylase"/>
    <property type="match status" value="1"/>
</dbReference>
<proteinExistence type="inferred from homology"/>
<dbReference type="PROSITE" id="PS00095">
    <property type="entry name" value="C5_MTASE_2"/>
    <property type="match status" value="1"/>
</dbReference>
<gene>
    <name evidence="8" type="primary">dcm</name>
    <name evidence="8" type="ORF">ACEN37_02035</name>
</gene>
<dbReference type="InterPro" id="IPR029063">
    <property type="entry name" value="SAM-dependent_MTases_sf"/>
</dbReference>
<dbReference type="GO" id="GO:0032259">
    <property type="term" value="P:methylation"/>
    <property type="evidence" value="ECO:0007669"/>
    <property type="project" value="UniProtKB-KW"/>
</dbReference>
<evidence type="ECO:0000256" key="2">
    <source>
        <dbReference type="ARBA" id="ARBA00022679"/>
    </source>
</evidence>
<dbReference type="InterPro" id="IPR001525">
    <property type="entry name" value="C5_MeTfrase"/>
</dbReference>
<accession>A0ABW8UGG7</accession>
<dbReference type="InterPro" id="IPR018117">
    <property type="entry name" value="C5_DNA_meth_AS"/>
</dbReference>
<feature type="active site" evidence="5">
    <location>
        <position position="129"/>
    </location>
</feature>
<comment type="caution">
    <text evidence="8">The sequence shown here is derived from an EMBL/GenBank/DDBJ whole genome shotgun (WGS) entry which is preliminary data.</text>
</comment>
<keyword evidence="1 5" id="KW-0489">Methyltransferase</keyword>
<dbReference type="RefSeq" id="WP_407142199.1">
    <property type="nucleotide sequence ID" value="NZ_JBGQQI010000039.1"/>
</dbReference>